<accession>A9ER13</accession>
<dbReference type="BioCyc" id="SCEL448385:SCE_RS20790-MONOMER"/>
<gene>
    <name evidence="2" type="ordered locus">sce4048</name>
</gene>
<keyword evidence="3" id="KW-1185">Reference proteome</keyword>
<dbReference type="OrthoDB" id="8748020at2"/>
<evidence type="ECO:0000313" key="2">
    <source>
        <dbReference type="EMBL" id="CAN94209.1"/>
    </source>
</evidence>
<dbReference type="RefSeq" id="WP_012236679.1">
    <property type="nucleotide sequence ID" value="NC_010162.1"/>
</dbReference>
<evidence type="ECO:0000256" key="1">
    <source>
        <dbReference type="SAM" id="SignalP"/>
    </source>
</evidence>
<organism evidence="2 3">
    <name type="scientific">Sorangium cellulosum (strain So ce56)</name>
    <name type="common">Polyangium cellulosum (strain So ce56)</name>
    <dbReference type="NCBI Taxonomy" id="448385"/>
    <lineage>
        <taxon>Bacteria</taxon>
        <taxon>Pseudomonadati</taxon>
        <taxon>Myxococcota</taxon>
        <taxon>Polyangia</taxon>
        <taxon>Polyangiales</taxon>
        <taxon>Polyangiaceae</taxon>
        <taxon>Sorangium</taxon>
    </lineage>
</organism>
<dbReference type="EMBL" id="AM746676">
    <property type="protein sequence ID" value="CAN94209.1"/>
    <property type="molecule type" value="Genomic_DNA"/>
</dbReference>
<feature type="signal peptide" evidence="1">
    <location>
        <begin position="1"/>
        <end position="24"/>
    </location>
</feature>
<dbReference type="AlphaFoldDB" id="A9ER13"/>
<protein>
    <submittedName>
        <fullName evidence="2">Secreted protein</fullName>
    </submittedName>
</protein>
<evidence type="ECO:0000313" key="3">
    <source>
        <dbReference type="Proteomes" id="UP000002139"/>
    </source>
</evidence>
<keyword evidence="1" id="KW-0732">Signal</keyword>
<proteinExistence type="predicted"/>
<dbReference type="eggNOG" id="ENOG50316RC">
    <property type="taxonomic scope" value="Bacteria"/>
</dbReference>
<name>A9ER13_SORC5</name>
<dbReference type="Proteomes" id="UP000002139">
    <property type="component" value="Chromosome"/>
</dbReference>
<sequence>MRTTSTKSTILVCLALLAPLSACFPEPPTTTTREVKEVARNALSTLERLVNRENYMDLGFRSLDEVSRATVGEPLPVSMVRLDELAAYQRDQDPTPLLHPTPQTFAPVLVDGEVRSSMIVHPRRVDGALTVGGFGGSALIRALETARRQSMDRTRRPASDYFDVEVPALHRHFVAYRQENQVLLIPIFDDDRLGFEAGQTMRAQEVFARLVPEARRDMTDKPG</sequence>
<dbReference type="HOGENOM" id="CLU_1239468_0_0_7"/>
<feature type="chain" id="PRO_5002738436" evidence="1">
    <location>
        <begin position="25"/>
        <end position="223"/>
    </location>
</feature>
<dbReference type="KEGG" id="scl:sce4048"/>
<reference evidence="2 3" key="1">
    <citation type="journal article" date="2007" name="Nat. Biotechnol.">
        <title>Complete genome sequence of the myxobacterium Sorangium cellulosum.</title>
        <authorList>
            <person name="Schneiker S."/>
            <person name="Perlova O."/>
            <person name="Kaiser O."/>
            <person name="Gerth K."/>
            <person name="Alici A."/>
            <person name="Altmeyer M.O."/>
            <person name="Bartels D."/>
            <person name="Bekel T."/>
            <person name="Beyer S."/>
            <person name="Bode E."/>
            <person name="Bode H.B."/>
            <person name="Bolten C.J."/>
            <person name="Choudhuri J.V."/>
            <person name="Doss S."/>
            <person name="Elnakady Y.A."/>
            <person name="Frank B."/>
            <person name="Gaigalat L."/>
            <person name="Goesmann A."/>
            <person name="Groeger C."/>
            <person name="Gross F."/>
            <person name="Jelsbak L."/>
            <person name="Jelsbak L."/>
            <person name="Kalinowski J."/>
            <person name="Kegler C."/>
            <person name="Knauber T."/>
            <person name="Konietzny S."/>
            <person name="Kopp M."/>
            <person name="Krause L."/>
            <person name="Krug D."/>
            <person name="Linke B."/>
            <person name="Mahmud T."/>
            <person name="Martinez-Arias R."/>
            <person name="McHardy A.C."/>
            <person name="Merai M."/>
            <person name="Meyer F."/>
            <person name="Mormann S."/>
            <person name="Munoz-Dorado J."/>
            <person name="Perez J."/>
            <person name="Pradella S."/>
            <person name="Rachid S."/>
            <person name="Raddatz G."/>
            <person name="Rosenau F."/>
            <person name="Rueckert C."/>
            <person name="Sasse F."/>
            <person name="Scharfe M."/>
            <person name="Schuster S.C."/>
            <person name="Suen G."/>
            <person name="Treuner-Lange A."/>
            <person name="Velicer G.J."/>
            <person name="Vorholter F.-J."/>
            <person name="Weissman K.J."/>
            <person name="Welch R.D."/>
            <person name="Wenzel S.C."/>
            <person name="Whitworth D.E."/>
            <person name="Wilhelm S."/>
            <person name="Wittmann C."/>
            <person name="Bloecker H."/>
            <person name="Puehler A."/>
            <person name="Mueller R."/>
        </authorList>
    </citation>
    <scope>NUCLEOTIDE SEQUENCE [LARGE SCALE GENOMIC DNA]</scope>
    <source>
        <strain evidence="3">So ce56</strain>
    </source>
</reference>